<gene>
    <name evidence="2" type="ORF">B9G79_12300</name>
</gene>
<dbReference type="EMBL" id="CP020946">
    <property type="protein sequence ID" value="ASD64291.1"/>
    <property type="molecule type" value="Genomic_DNA"/>
</dbReference>
<dbReference type="RefSeq" id="WP_088565770.1">
    <property type="nucleotide sequence ID" value="NZ_CP020946.1"/>
</dbReference>
<evidence type="ECO:0000313" key="3">
    <source>
        <dbReference type="Proteomes" id="UP000197003"/>
    </source>
</evidence>
<dbReference type="OrthoDB" id="5298903at2"/>
<dbReference type="AlphaFoldDB" id="A0A1Z3NA36"/>
<name>A0A1Z3NA36_BDEBC</name>
<accession>A0A1Z3NA36</accession>
<dbReference type="PANTHER" id="PTHR43031">
    <property type="entry name" value="FAD-DEPENDENT OXIDOREDUCTASE"/>
    <property type="match status" value="1"/>
</dbReference>
<protein>
    <recommendedName>
        <fullName evidence="1">Rhodanese domain-containing protein</fullName>
    </recommendedName>
</protein>
<proteinExistence type="predicted"/>
<evidence type="ECO:0000259" key="1">
    <source>
        <dbReference type="PROSITE" id="PS50206"/>
    </source>
</evidence>
<sequence length="107" mass="11949">MREISCEQLKERMNEFRLVDVRTPEEYTGELGHIAGTELRPLGPALLEFLKTLNPSENIVFVCRSGARSGQTTLLSEEMGFTSTYNMVGGMLRWNEMGYAVTKGAGK</sequence>
<dbReference type="InterPro" id="IPR036873">
    <property type="entry name" value="Rhodanese-like_dom_sf"/>
</dbReference>
<organism evidence="2 3">
    <name type="scientific">Bdellovibrio bacteriovorus</name>
    <dbReference type="NCBI Taxonomy" id="959"/>
    <lineage>
        <taxon>Bacteria</taxon>
        <taxon>Pseudomonadati</taxon>
        <taxon>Bdellovibrionota</taxon>
        <taxon>Bdellovibrionia</taxon>
        <taxon>Bdellovibrionales</taxon>
        <taxon>Pseudobdellovibrionaceae</taxon>
        <taxon>Bdellovibrio</taxon>
    </lineage>
</organism>
<feature type="domain" description="Rhodanese" evidence="1">
    <location>
        <begin position="12"/>
        <end position="103"/>
    </location>
</feature>
<reference evidence="2 3" key="1">
    <citation type="submission" date="2017-04" db="EMBL/GenBank/DDBJ databases">
        <title>Whole genome sequence of Bdellovibrio bacteriovorus strain SSB218315.</title>
        <authorList>
            <person name="Oyedara O."/>
            <person name="Rodriguez-Perez M.A."/>
        </authorList>
    </citation>
    <scope>NUCLEOTIDE SEQUENCE [LARGE SCALE GENOMIC DNA]</scope>
    <source>
        <strain evidence="2 3">SSB218315</strain>
    </source>
</reference>
<dbReference type="CDD" id="cd00158">
    <property type="entry name" value="RHOD"/>
    <property type="match status" value="1"/>
</dbReference>
<dbReference type="Gene3D" id="3.40.250.10">
    <property type="entry name" value="Rhodanese-like domain"/>
    <property type="match status" value="1"/>
</dbReference>
<dbReference type="SMART" id="SM00450">
    <property type="entry name" value="RHOD"/>
    <property type="match status" value="1"/>
</dbReference>
<dbReference type="InterPro" id="IPR050229">
    <property type="entry name" value="GlpE_sulfurtransferase"/>
</dbReference>
<dbReference type="SUPFAM" id="SSF52821">
    <property type="entry name" value="Rhodanese/Cell cycle control phosphatase"/>
    <property type="match status" value="1"/>
</dbReference>
<dbReference type="PANTHER" id="PTHR43031:SF1">
    <property type="entry name" value="PYRIDINE NUCLEOTIDE-DISULPHIDE OXIDOREDUCTASE"/>
    <property type="match status" value="1"/>
</dbReference>
<dbReference type="PROSITE" id="PS50206">
    <property type="entry name" value="RHODANESE_3"/>
    <property type="match status" value="1"/>
</dbReference>
<dbReference type="Proteomes" id="UP000197003">
    <property type="component" value="Chromosome"/>
</dbReference>
<dbReference type="Pfam" id="PF00581">
    <property type="entry name" value="Rhodanese"/>
    <property type="match status" value="1"/>
</dbReference>
<dbReference type="InterPro" id="IPR001763">
    <property type="entry name" value="Rhodanese-like_dom"/>
</dbReference>
<evidence type="ECO:0000313" key="2">
    <source>
        <dbReference type="EMBL" id="ASD64291.1"/>
    </source>
</evidence>